<organism evidence="3 4">
    <name type="scientific">Rattus norvegicus</name>
    <name type="common">Rat</name>
    <dbReference type="NCBI Taxonomy" id="10116"/>
    <lineage>
        <taxon>Eukaryota</taxon>
        <taxon>Metazoa</taxon>
        <taxon>Chordata</taxon>
        <taxon>Craniata</taxon>
        <taxon>Vertebrata</taxon>
        <taxon>Euteleostomi</taxon>
        <taxon>Mammalia</taxon>
        <taxon>Eutheria</taxon>
        <taxon>Euarchontoglires</taxon>
        <taxon>Glires</taxon>
        <taxon>Rodentia</taxon>
        <taxon>Myomorpha</taxon>
        <taxon>Muroidea</taxon>
        <taxon>Muridae</taxon>
        <taxon>Murinae</taxon>
        <taxon>Rattus</taxon>
    </lineage>
</organism>
<dbReference type="GeneTree" id="ENSGT00390000018090"/>
<protein>
    <submittedName>
        <fullName evidence="3">Uncharacterized protein</fullName>
    </submittedName>
</protein>
<dbReference type="Pfam" id="PF15307">
    <property type="entry name" value="SPACA7"/>
    <property type="match status" value="1"/>
</dbReference>
<reference evidence="3" key="3">
    <citation type="submission" date="2025-09" db="UniProtKB">
        <authorList>
            <consortium name="Ensembl"/>
        </authorList>
    </citation>
    <scope>IDENTIFICATION</scope>
    <source>
        <strain evidence="3">Brown Norway</strain>
    </source>
</reference>
<evidence type="ECO:0000256" key="2">
    <source>
        <dbReference type="SAM" id="SignalP"/>
    </source>
</evidence>
<evidence type="ECO:0000313" key="3">
    <source>
        <dbReference type="Ensembl" id="ENSRNOP00000070238.1"/>
    </source>
</evidence>
<feature type="region of interest" description="Disordered" evidence="1">
    <location>
        <begin position="145"/>
        <end position="166"/>
    </location>
</feature>
<dbReference type="OMA" id="CWQDVQP"/>
<feature type="chain" id="PRO_5002546970" evidence="2">
    <location>
        <begin position="25"/>
        <end position="166"/>
    </location>
</feature>
<name>A0A0G2JXE3_RAT</name>
<proteinExistence type="predicted"/>
<sequence>MAANRGARTFLSVFLLCCWQGVQPWPNREFSGSSGKQWPNFETVDGDIATVFDEILVREILEPGKAPYFESRSPPTTLQQKTTKERKILIKESTASRRHHKQSSSGTPHTLSFDDKQKETLFQLRSLEALEKMIDKIRRAVETKLKNQQKLQKSRTKQLLGKLIKP</sequence>
<keyword evidence="2" id="KW-0732">Signal</keyword>
<dbReference type="InParanoid" id="A0A0G2JXE3"/>
<evidence type="ECO:0000256" key="1">
    <source>
        <dbReference type="SAM" id="MobiDB-lite"/>
    </source>
</evidence>
<evidence type="ECO:0000313" key="5">
    <source>
        <dbReference type="RGD" id="15007686"/>
    </source>
</evidence>
<dbReference type="GO" id="GO:0001669">
    <property type="term" value="C:acrosomal vesicle"/>
    <property type="evidence" value="ECO:0007669"/>
    <property type="project" value="InterPro"/>
</dbReference>
<dbReference type="OrthoDB" id="9807163at2759"/>
<dbReference type="Bgee" id="ENSRNOG00000053136">
    <property type="expression patterns" value="Expressed in testis and 14 other cell types or tissues"/>
</dbReference>
<feature type="signal peptide" evidence="2">
    <location>
        <begin position="1"/>
        <end position="24"/>
    </location>
</feature>
<accession>A0A0G2JXE3</accession>
<dbReference type="RGD" id="15007686">
    <property type="gene designation" value="AABR07026557.1"/>
</dbReference>
<reference evidence="3" key="1">
    <citation type="submission" date="2024-01" db="EMBL/GenBank/DDBJ databases">
        <title>GRCr8: a new rat reference genome assembly contstructed from accurate long reads and long range scaffolding.</title>
        <authorList>
            <person name="Doris P.A."/>
            <person name="Kalbfleisch T."/>
            <person name="Li K."/>
            <person name="Howe K."/>
            <person name="Wood J."/>
        </authorList>
    </citation>
    <scope>NUCLEOTIDE SEQUENCE [LARGE SCALE GENOMIC DNA]</scope>
    <source>
        <strain evidence="3">Brown Norway</strain>
    </source>
</reference>
<dbReference type="SMR" id="A0A0G2JXE3"/>
<evidence type="ECO:0000313" key="4">
    <source>
        <dbReference type="Proteomes" id="UP000002494"/>
    </source>
</evidence>
<feature type="region of interest" description="Disordered" evidence="1">
    <location>
        <begin position="90"/>
        <end position="112"/>
    </location>
</feature>
<dbReference type="AGR" id="RGD:15007686"/>
<dbReference type="Proteomes" id="UP000002494">
    <property type="component" value="Chromosome 16"/>
</dbReference>
<dbReference type="Ensembl" id="ENSRNOT00000080793.3">
    <property type="protein sequence ID" value="ENSRNOP00000070238.1"/>
    <property type="gene ID" value="ENSRNOG00000053136.3"/>
</dbReference>
<dbReference type="InterPro" id="IPR029301">
    <property type="entry name" value="SPACA7"/>
</dbReference>
<dbReference type="AlphaFoldDB" id="A0A0G2JXE3"/>
<reference evidence="3" key="2">
    <citation type="submission" date="2025-08" db="UniProtKB">
        <authorList>
            <consortium name="Ensembl"/>
        </authorList>
    </citation>
    <scope>IDENTIFICATION</scope>
    <source>
        <strain evidence="3">Brown Norway</strain>
    </source>
</reference>
<keyword evidence="4" id="KW-1185">Reference proteome</keyword>
<gene>
    <name evidence="3 5" type="primary">AABR07026557.1</name>
</gene>